<gene>
    <name evidence="2" type="ORF">B0A77_08175</name>
</gene>
<dbReference type="AlphaFoldDB" id="A0A2H3KBP0"/>
<proteinExistence type="predicted"/>
<keyword evidence="1" id="KW-0472">Membrane</keyword>
<dbReference type="EMBL" id="PCMW01000042">
    <property type="protein sequence ID" value="PDS24496.1"/>
    <property type="molecule type" value="Genomic_DNA"/>
</dbReference>
<keyword evidence="1" id="KW-1133">Transmembrane helix</keyword>
<sequence>MIQDILSFATLGLALYALFYKFFPKKKKNNKSCGDDCQCH</sequence>
<protein>
    <submittedName>
        <fullName evidence="2">FeoB-associated Cys-rich membrane protein</fullName>
    </submittedName>
</protein>
<comment type="caution">
    <text evidence="2">The sequence shown here is derived from an EMBL/GenBank/DDBJ whole genome shotgun (WGS) entry which is preliminary data.</text>
</comment>
<feature type="transmembrane region" description="Helical" evidence="1">
    <location>
        <begin position="6"/>
        <end position="23"/>
    </location>
</feature>
<name>A0A2H3KBP0_9FLAO</name>
<evidence type="ECO:0000313" key="2">
    <source>
        <dbReference type="EMBL" id="PDS24496.1"/>
    </source>
</evidence>
<keyword evidence="1" id="KW-0812">Transmembrane</keyword>
<evidence type="ECO:0000256" key="1">
    <source>
        <dbReference type="SAM" id="Phobius"/>
    </source>
</evidence>
<reference evidence="2 3" key="1">
    <citation type="submission" date="2017-09" db="EMBL/GenBank/DDBJ databases">
        <title>Whole genomes of Flavobacteriaceae.</title>
        <authorList>
            <person name="Stine C."/>
            <person name="Li C."/>
            <person name="Tadesse D."/>
        </authorList>
    </citation>
    <scope>NUCLEOTIDE SEQUENCE [LARGE SCALE GENOMIC DNA]</scope>
    <source>
        <strain evidence="2 3">ATCC 35036</strain>
    </source>
</reference>
<organism evidence="2 3">
    <name type="scientific">Flavobacterium branchiophilum</name>
    <dbReference type="NCBI Taxonomy" id="55197"/>
    <lineage>
        <taxon>Bacteria</taxon>
        <taxon>Pseudomonadati</taxon>
        <taxon>Bacteroidota</taxon>
        <taxon>Flavobacteriia</taxon>
        <taxon>Flavobacteriales</taxon>
        <taxon>Flavobacteriaceae</taxon>
        <taxon>Flavobacterium</taxon>
    </lineage>
</organism>
<accession>A0A2H3KBP0</accession>
<evidence type="ECO:0000313" key="3">
    <source>
        <dbReference type="Proteomes" id="UP000220828"/>
    </source>
</evidence>
<dbReference type="Proteomes" id="UP000220828">
    <property type="component" value="Unassembled WGS sequence"/>
</dbReference>
<dbReference type="RefSeq" id="WP_089079433.1">
    <property type="nucleotide sequence ID" value="NZ_PCMW01000042.1"/>
</dbReference>